<dbReference type="Proteomes" id="UP000051984">
    <property type="component" value="Unassembled WGS sequence"/>
</dbReference>
<dbReference type="RefSeq" id="WP_010492922.1">
    <property type="nucleotide sequence ID" value="NZ_AZCT01000026.1"/>
</dbReference>
<evidence type="ECO:0000256" key="3">
    <source>
        <dbReference type="ARBA" id="ARBA00022840"/>
    </source>
</evidence>
<dbReference type="PATRIC" id="fig|1423816.3.peg.2018"/>
<dbReference type="InterPro" id="IPR003593">
    <property type="entry name" value="AAA+_ATPase"/>
</dbReference>
<name>A0A0R1EKN6_LACZE</name>
<dbReference type="InterPro" id="IPR003439">
    <property type="entry name" value="ABC_transporter-like_ATP-bd"/>
</dbReference>
<dbReference type="EMBL" id="AZCT01000026">
    <property type="protein sequence ID" value="KRK10009.1"/>
    <property type="molecule type" value="Genomic_DNA"/>
</dbReference>
<keyword evidence="3 5" id="KW-0067">ATP-binding</keyword>
<evidence type="ECO:0000313" key="6">
    <source>
        <dbReference type="Proteomes" id="UP000051984"/>
    </source>
</evidence>
<dbReference type="eggNOG" id="COG1131">
    <property type="taxonomic scope" value="Bacteria"/>
</dbReference>
<dbReference type="GO" id="GO:0016887">
    <property type="term" value="F:ATP hydrolysis activity"/>
    <property type="evidence" value="ECO:0007669"/>
    <property type="project" value="InterPro"/>
</dbReference>
<reference evidence="5 6" key="1">
    <citation type="journal article" date="2015" name="Genome Announc.">
        <title>Expanding the biotechnology potential of lactobacilli through comparative genomics of 213 strains and associated genera.</title>
        <authorList>
            <person name="Sun Z."/>
            <person name="Harris H.M."/>
            <person name="McCann A."/>
            <person name="Guo C."/>
            <person name="Argimon S."/>
            <person name="Zhang W."/>
            <person name="Yang X."/>
            <person name="Jeffery I.B."/>
            <person name="Cooney J.C."/>
            <person name="Kagawa T.F."/>
            <person name="Liu W."/>
            <person name="Song Y."/>
            <person name="Salvetti E."/>
            <person name="Wrobel A."/>
            <person name="Rasinkangas P."/>
            <person name="Parkhill J."/>
            <person name="Rea M.C."/>
            <person name="O'Sullivan O."/>
            <person name="Ritari J."/>
            <person name="Douillard F.P."/>
            <person name="Paul Ross R."/>
            <person name="Yang R."/>
            <person name="Briner A.E."/>
            <person name="Felis G.E."/>
            <person name="de Vos W.M."/>
            <person name="Barrangou R."/>
            <person name="Klaenhammer T.R."/>
            <person name="Caufield P.W."/>
            <person name="Cui Y."/>
            <person name="Zhang H."/>
            <person name="O'Toole P.W."/>
        </authorList>
    </citation>
    <scope>NUCLEOTIDE SEQUENCE [LARGE SCALE GENOMIC DNA]</scope>
    <source>
        <strain evidence="5 6">DSM 20178</strain>
    </source>
</reference>
<dbReference type="GO" id="GO:0005524">
    <property type="term" value="F:ATP binding"/>
    <property type="evidence" value="ECO:0007669"/>
    <property type="project" value="UniProtKB-KW"/>
</dbReference>
<dbReference type="Pfam" id="PF00005">
    <property type="entry name" value="ABC_tran"/>
    <property type="match status" value="1"/>
</dbReference>
<evidence type="ECO:0000256" key="2">
    <source>
        <dbReference type="ARBA" id="ARBA00022741"/>
    </source>
</evidence>
<organism evidence="5 6">
    <name type="scientific">Lacticaseibacillus zeae DSM 20178 = KCTC 3804</name>
    <dbReference type="NCBI Taxonomy" id="1423816"/>
    <lineage>
        <taxon>Bacteria</taxon>
        <taxon>Bacillati</taxon>
        <taxon>Bacillota</taxon>
        <taxon>Bacilli</taxon>
        <taxon>Lactobacillales</taxon>
        <taxon>Lactobacillaceae</taxon>
        <taxon>Lacticaseibacillus</taxon>
    </lineage>
</organism>
<comment type="caution">
    <text evidence="5">The sequence shown here is derived from an EMBL/GenBank/DDBJ whole genome shotgun (WGS) entry which is preliminary data.</text>
</comment>
<dbReference type="Gene3D" id="3.40.50.300">
    <property type="entry name" value="P-loop containing nucleotide triphosphate hydrolases"/>
    <property type="match status" value="1"/>
</dbReference>
<sequence length="203" mass="23078">MMTVTNLSIKTRFPIIADFSYEFKSARIYALIAVNGSGKTTVFRALTGLIPISSGKVKILGQPLSEMKLAIFFYETSDWLDRHLTGMDYLRFVKSQWKSAVPLDAVLDTWQLHDFINLKISKYSLGMKQKLLIAMYIASDAKVLIFDEINNGLDAGSRELLYSQLFALKKAKKTIILASHYIEDVKDIADHVLTLKDQKLYEE</sequence>
<dbReference type="InterPro" id="IPR027417">
    <property type="entry name" value="P-loop_NTPase"/>
</dbReference>
<dbReference type="InterPro" id="IPR017871">
    <property type="entry name" value="ABC_transporter-like_CS"/>
</dbReference>
<keyword evidence="2" id="KW-0547">Nucleotide-binding</keyword>
<evidence type="ECO:0000313" key="5">
    <source>
        <dbReference type="EMBL" id="KRK10009.1"/>
    </source>
</evidence>
<dbReference type="AlphaFoldDB" id="A0A0R1EKN6"/>
<protein>
    <submittedName>
        <fullName evidence="5">ABC transporter ATP-binding protein</fullName>
    </submittedName>
</protein>
<evidence type="ECO:0000256" key="1">
    <source>
        <dbReference type="ARBA" id="ARBA00022448"/>
    </source>
</evidence>
<dbReference type="PANTHER" id="PTHR42939">
    <property type="entry name" value="ABC TRANSPORTER ATP-BINDING PROTEIN ALBC-RELATED"/>
    <property type="match status" value="1"/>
</dbReference>
<dbReference type="SMART" id="SM00382">
    <property type="entry name" value="AAA"/>
    <property type="match status" value="1"/>
</dbReference>
<dbReference type="SUPFAM" id="SSF52540">
    <property type="entry name" value="P-loop containing nucleoside triphosphate hydrolases"/>
    <property type="match status" value="1"/>
</dbReference>
<proteinExistence type="predicted"/>
<dbReference type="PANTHER" id="PTHR42939:SF1">
    <property type="entry name" value="ABC TRANSPORTER ATP-BINDING PROTEIN ALBC-RELATED"/>
    <property type="match status" value="1"/>
</dbReference>
<dbReference type="CDD" id="cd03230">
    <property type="entry name" value="ABC_DR_subfamily_A"/>
    <property type="match status" value="1"/>
</dbReference>
<evidence type="ECO:0000259" key="4">
    <source>
        <dbReference type="PROSITE" id="PS50893"/>
    </source>
</evidence>
<keyword evidence="1" id="KW-0813">Transport</keyword>
<gene>
    <name evidence="5" type="ORF">FD51_GL001943</name>
</gene>
<accession>A0A0R1EKN6</accession>
<dbReference type="PROSITE" id="PS00211">
    <property type="entry name" value="ABC_TRANSPORTER_1"/>
    <property type="match status" value="1"/>
</dbReference>
<feature type="domain" description="ABC transporter" evidence="4">
    <location>
        <begin position="1"/>
        <end position="203"/>
    </location>
</feature>
<dbReference type="InterPro" id="IPR051782">
    <property type="entry name" value="ABC_Transporter_VariousFunc"/>
</dbReference>
<dbReference type="PROSITE" id="PS50893">
    <property type="entry name" value="ABC_TRANSPORTER_2"/>
    <property type="match status" value="1"/>
</dbReference>